<evidence type="ECO:0000256" key="1">
    <source>
        <dbReference type="SAM" id="Coils"/>
    </source>
</evidence>
<dbReference type="PROSITE" id="PS50943">
    <property type="entry name" value="HTH_CROC1"/>
    <property type="match status" value="1"/>
</dbReference>
<evidence type="ECO:0000259" key="2">
    <source>
        <dbReference type="PROSITE" id="PS50943"/>
    </source>
</evidence>
<dbReference type="Pfam" id="PF13443">
    <property type="entry name" value="HTH_26"/>
    <property type="match status" value="1"/>
</dbReference>
<name>A0ABW4EN16_9PSEU</name>
<comment type="caution">
    <text evidence="3">The sequence shown here is derived from an EMBL/GenBank/DDBJ whole genome shotgun (WGS) entry which is preliminary data.</text>
</comment>
<feature type="domain" description="HTH cro/C1-type" evidence="2">
    <location>
        <begin position="12"/>
        <end position="40"/>
    </location>
</feature>
<keyword evidence="4" id="KW-1185">Reference proteome</keyword>
<dbReference type="Proteomes" id="UP001597114">
    <property type="component" value="Unassembled WGS sequence"/>
</dbReference>
<sequence>MARDWQAVADAINTRLAERGMTQRALAEASGVSVATLRKLQKAEPADRGKPVLMALSVALGWAPNYLQTLSDGAQAPSDSATALRDEVAALRADLSEVQQRLAKVEAAQRES</sequence>
<gene>
    <name evidence="3" type="ORF">ACFSJD_02595</name>
</gene>
<protein>
    <submittedName>
        <fullName evidence="3">Helix-turn-helix domain-containing protein</fullName>
    </submittedName>
</protein>
<reference evidence="4" key="1">
    <citation type="journal article" date="2019" name="Int. J. Syst. Evol. Microbiol.">
        <title>The Global Catalogue of Microorganisms (GCM) 10K type strain sequencing project: providing services to taxonomists for standard genome sequencing and annotation.</title>
        <authorList>
            <consortium name="The Broad Institute Genomics Platform"/>
            <consortium name="The Broad Institute Genome Sequencing Center for Infectious Disease"/>
            <person name="Wu L."/>
            <person name="Ma J."/>
        </authorList>
    </citation>
    <scope>NUCLEOTIDE SEQUENCE [LARGE SCALE GENOMIC DNA]</scope>
    <source>
        <strain evidence="4">CCM 7043</strain>
    </source>
</reference>
<evidence type="ECO:0000313" key="4">
    <source>
        <dbReference type="Proteomes" id="UP001597114"/>
    </source>
</evidence>
<dbReference type="CDD" id="cd00093">
    <property type="entry name" value="HTH_XRE"/>
    <property type="match status" value="1"/>
</dbReference>
<feature type="coiled-coil region" evidence="1">
    <location>
        <begin position="81"/>
        <end position="108"/>
    </location>
</feature>
<dbReference type="InterPro" id="IPR010982">
    <property type="entry name" value="Lambda_DNA-bd_dom_sf"/>
</dbReference>
<organism evidence="3 4">
    <name type="scientific">Pseudonocardia yunnanensis</name>
    <dbReference type="NCBI Taxonomy" id="58107"/>
    <lineage>
        <taxon>Bacteria</taxon>
        <taxon>Bacillati</taxon>
        <taxon>Actinomycetota</taxon>
        <taxon>Actinomycetes</taxon>
        <taxon>Pseudonocardiales</taxon>
        <taxon>Pseudonocardiaceae</taxon>
        <taxon>Pseudonocardia</taxon>
    </lineage>
</organism>
<dbReference type="SUPFAM" id="SSF47413">
    <property type="entry name" value="lambda repressor-like DNA-binding domains"/>
    <property type="match status" value="1"/>
</dbReference>
<accession>A0ABW4EN16</accession>
<dbReference type="InterPro" id="IPR001387">
    <property type="entry name" value="Cro/C1-type_HTH"/>
</dbReference>
<proteinExistence type="predicted"/>
<evidence type="ECO:0000313" key="3">
    <source>
        <dbReference type="EMBL" id="MFD1516357.1"/>
    </source>
</evidence>
<dbReference type="Gene3D" id="1.10.260.40">
    <property type="entry name" value="lambda repressor-like DNA-binding domains"/>
    <property type="match status" value="1"/>
</dbReference>
<dbReference type="RefSeq" id="WP_344723184.1">
    <property type="nucleotide sequence ID" value="NZ_BAAAUS010000017.1"/>
</dbReference>
<dbReference type="EMBL" id="JBHUCO010000002">
    <property type="protein sequence ID" value="MFD1516357.1"/>
    <property type="molecule type" value="Genomic_DNA"/>
</dbReference>
<keyword evidence="1" id="KW-0175">Coiled coil</keyword>